<dbReference type="AlphaFoldDB" id="A0A9E4TT01"/>
<evidence type="ECO:0000313" key="1">
    <source>
        <dbReference type="EMBL" id="MCG7978252.1"/>
    </source>
</evidence>
<protein>
    <submittedName>
        <fullName evidence="1">Uncharacterized protein</fullName>
    </submittedName>
</protein>
<reference evidence="1" key="1">
    <citation type="journal article" date="2021" name="Proc. Natl. Acad. Sci. U.S.A.">
        <title>Global biogeography of chemosynthetic symbionts reveals both localized and globally distributed symbiont groups. .</title>
        <authorList>
            <person name="Osvatic J.T."/>
            <person name="Wilkins L.G.E."/>
            <person name="Leibrecht L."/>
            <person name="Leray M."/>
            <person name="Zauner S."/>
            <person name="Polzin J."/>
            <person name="Camacho Y."/>
            <person name="Gros O."/>
            <person name="van Gils J.A."/>
            <person name="Eisen J.A."/>
            <person name="Petersen J.M."/>
            <person name="Yuen B."/>
        </authorList>
    </citation>
    <scope>NUCLEOTIDE SEQUENCE</scope>
    <source>
        <strain evidence="1">MAGclacostrist055</strain>
    </source>
</reference>
<dbReference type="EMBL" id="JAEPCR010000039">
    <property type="protein sequence ID" value="MCG7978252.1"/>
    <property type="molecule type" value="Genomic_DNA"/>
</dbReference>
<dbReference type="Proteomes" id="UP000886674">
    <property type="component" value="Unassembled WGS sequence"/>
</dbReference>
<name>A0A9E4TT01_9GAMM</name>
<evidence type="ECO:0000313" key="2">
    <source>
        <dbReference type="Proteomes" id="UP000886674"/>
    </source>
</evidence>
<gene>
    <name evidence="1" type="ORF">JAY77_08895</name>
</gene>
<proteinExistence type="predicted"/>
<organism evidence="1 2">
    <name type="scientific">Candidatus Thiodiazotropha taylori</name>
    <dbReference type="NCBI Taxonomy" id="2792791"/>
    <lineage>
        <taxon>Bacteria</taxon>
        <taxon>Pseudomonadati</taxon>
        <taxon>Pseudomonadota</taxon>
        <taxon>Gammaproteobacteria</taxon>
        <taxon>Chromatiales</taxon>
        <taxon>Sedimenticolaceae</taxon>
        <taxon>Candidatus Thiodiazotropha</taxon>
    </lineage>
</organism>
<comment type="caution">
    <text evidence="1">The sequence shown here is derived from an EMBL/GenBank/DDBJ whole genome shotgun (WGS) entry which is preliminary data.</text>
</comment>
<sequence length="156" mass="17618">MSEHLWIIYEYLKLCRRTTPPGPGIESSIEWLKDQVENQSEPEPDQTTELVMIELGAGQWLIVQDETEIPVTHRGGAFETVADILSGPEGSLHLYDYGLSVDSLRKTKRRVVDRLNNCGAGLMAEYIDRNLGIHNNKSITVRHEPGVFFTVSRINP</sequence>
<accession>A0A9E4TT01</accession>